<dbReference type="InterPro" id="IPR036135">
    <property type="entry name" value="MoeA_linker/N_sf"/>
</dbReference>
<keyword evidence="6" id="KW-0808">Transferase</keyword>
<evidence type="ECO:0000256" key="2">
    <source>
        <dbReference type="ARBA" id="ARBA00005046"/>
    </source>
</evidence>
<gene>
    <name evidence="8" type="ORF">AWY79_08405</name>
    <name evidence="9" type="ORF">EDC59_101556</name>
</gene>
<dbReference type="Proteomes" id="UP000055611">
    <property type="component" value="Chromosome"/>
</dbReference>
<dbReference type="EC" id="2.10.1.1" evidence="6"/>
<dbReference type="GO" id="GO:0046872">
    <property type="term" value="F:metal ion binding"/>
    <property type="evidence" value="ECO:0007669"/>
    <property type="project" value="UniProtKB-UniRule"/>
</dbReference>
<comment type="cofactor">
    <cofactor evidence="6">
        <name>Mg(2+)</name>
        <dbReference type="ChEBI" id="CHEBI:18420"/>
    </cofactor>
</comment>
<proteinExistence type="inferred from homology"/>
<dbReference type="SUPFAM" id="SSF53218">
    <property type="entry name" value="Molybdenum cofactor biosynthesis proteins"/>
    <property type="match status" value="1"/>
</dbReference>
<reference evidence="9 11" key="2">
    <citation type="submission" date="2019-03" db="EMBL/GenBank/DDBJ databases">
        <title>Genomic Encyclopedia of Type Strains, Phase IV (KMG-IV): sequencing the most valuable type-strain genomes for metagenomic binning, comparative biology and taxonomic classification.</title>
        <authorList>
            <person name="Goeker M."/>
        </authorList>
    </citation>
    <scope>NUCLEOTIDE SEQUENCE [LARGE SCALE GENOMIC DNA]</scope>
    <source>
        <strain evidence="9 11">DSM 101483</strain>
    </source>
</reference>
<comment type="catalytic activity">
    <reaction evidence="5">
        <text>adenylyl-molybdopterin + molybdate = Mo-molybdopterin + AMP + H(+)</text>
        <dbReference type="Rhea" id="RHEA:35047"/>
        <dbReference type="ChEBI" id="CHEBI:15378"/>
        <dbReference type="ChEBI" id="CHEBI:36264"/>
        <dbReference type="ChEBI" id="CHEBI:62727"/>
        <dbReference type="ChEBI" id="CHEBI:71302"/>
        <dbReference type="ChEBI" id="CHEBI:456215"/>
        <dbReference type="EC" id="2.10.1.1"/>
    </reaction>
</comment>
<dbReference type="SUPFAM" id="SSF63867">
    <property type="entry name" value="MoeA C-terminal domain-like"/>
    <property type="match status" value="1"/>
</dbReference>
<dbReference type="GO" id="GO:0006777">
    <property type="term" value="P:Mo-molybdopterin cofactor biosynthetic process"/>
    <property type="evidence" value="ECO:0007669"/>
    <property type="project" value="UniProtKB-UniRule"/>
</dbReference>
<dbReference type="SUPFAM" id="SSF53850">
    <property type="entry name" value="Periplasmic binding protein-like II"/>
    <property type="match status" value="1"/>
</dbReference>
<dbReference type="GO" id="GO:0005829">
    <property type="term" value="C:cytosol"/>
    <property type="evidence" value="ECO:0007669"/>
    <property type="project" value="TreeGrafter"/>
</dbReference>
<reference evidence="8 10" key="1">
    <citation type="journal article" date="2016" name="Front. Microbiol.">
        <title>Genome Sequence of the Piezophilic, Mesophilic Sulfate-Reducing Bacterium Desulfovibrio indicus J2T.</title>
        <authorList>
            <person name="Cao J."/>
            <person name="Maignien L."/>
            <person name="Shao Z."/>
            <person name="Alain K."/>
            <person name="Jebbar M."/>
        </authorList>
    </citation>
    <scope>NUCLEOTIDE SEQUENCE [LARGE SCALE GENOMIC DNA]</scope>
    <source>
        <strain evidence="8 10">J2</strain>
    </source>
</reference>
<keyword evidence="10" id="KW-1185">Reference proteome</keyword>
<dbReference type="PANTHER" id="PTHR10192">
    <property type="entry name" value="MOLYBDOPTERIN BIOSYNTHESIS PROTEIN"/>
    <property type="match status" value="1"/>
</dbReference>
<evidence type="ECO:0000256" key="4">
    <source>
        <dbReference type="ARBA" id="ARBA00023150"/>
    </source>
</evidence>
<dbReference type="OrthoDB" id="9804758at2"/>
<dbReference type="InterPro" id="IPR036688">
    <property type="entry name" value="MoeA_C_domain_IV_sf"/>
</dbReference>
<evidence type="ECO:0000256" key="5">
    <source>
        <dbReference type="ARBA" id="ARBA00047317"/>
    </source>
</evidence>
<evidence type="ECO:0000259" key="7">
    <source>
        <dbReference type="SMART" id="SM00852"/>
    </source>
</evidence>
<comment type="pathway">
    <text evidence="2 6">Cofactor biosynthesis; molybdopterin biosynthesis.</text>
</comment>
<dbReference type="InterPro" id="IPR001453">
    <property type="entry name" value="MoaB/Mog_dom"/>
</dbReference>
<dbReference type="Proteomes" id="UP000295506">
    <property type="component" value="Unassembled WGS sequence"/>
</dbReference>
<keyword evidence="4 6" id="KW-0501">Molybdenum cofactor biosynthesis</keyword>
<evidence type="ECO:0000313" key="11">
    <source>
        <dbReference type="Proteomes" id="UP000295506"/>
    </source>
</evidence>
<keyword evidence="6" id="KW-0479">Metal-binding</keyword>
<dbReference type="Pfam" id="PF03454">
    <property type="entry name" value="MoeA_C"/>
    <property type="match status" value="1"/>
</dbReference>
<accession>A0A126QML4</accession>
<evidence type="ECO:0000256" key="6">
    <source>
        <dbReference type="RuleBase" id="RU365090"/>
    </source>
</evidence>
<name>A0A126QML4_9BACT</name>
<dbReference type="InterPro" id="IPR036425">
    <property type="entry name" value="MoaB/Mog-like_dom_sf"/>
</dbReference>
<dbReference type="PANTHER" id="PTHR10192:SF16">
    <property type="entry name" value="MOLYBDOPTERIN MOLYBDENUMTRANSFERASE"/>
    <property type="match status" value="1"/>
</dbReference>
<dbReference type="Pfam" id="PF00994">
    <property type="entry name" value="MoCF_biosynth"/>
    <property type="match status" value="1"/>
</dbReference>
<dbReference type="CDD" id="cd00887">
    <property type="entry name" value="MoeA"/>
    <property type="match status" value="1"/>
</dbReference>
<dbReference type="Gene3D" id="2.40.340.10">
    <property type="entry name" value="MoeA, C-terminal, domain IV"/>
    <property type="match status" value="1"/>
</dbReference>
<dbReference type="NCBIfam" id="NF011068">
    <property type="entry name" value="PRK14498.1"/>
    <property type="match status" value="1"/>
</dbReference>
<evidence type="ECO:0000313" key="10">
    <source>
        <dbReference type="Proteomes" id="UP000055611"/>
    </source>
</evidence>
<evidence type="ECO:0000313" key="8">
    <source>
        <dbReference type="EMBL" id="AMK11134.1"/>
    </source>
</evidence>
<dbReference type="EMBL" id="CP014206">
    <property type="protein sequence ID" value="AMK11134.1"/>
    <property type="molecule type" value="Genomic_DNA"/>
</dbReference>
<dbReference type="InterPro" id="IPR038987">
    <property type="entry name" value="MoeA-like"/>
</dbReference>
<comment type="function">
    <text evidence="1 6">Catalyzes the insertion of molybdate into adenylated molybdopterin with the concomitant release of AMP.</text>
</comment>
<dbReference type="EMBL" id="SOBK01000001">
    <property type="protein sequence ID" value="TDT92152.1"/>
    <property type="molecule type" value="Genomic_DNA"/>
</dbReference>
<dbReference type="InterPro" id="IPR005110">
    <property type="entry name" value="MoeA_linker/N"/>
</dbReference>
<dbReference type="Gene3D" id="2.170.190.11">
    <property type="entry name" value="Molybdopterin biosynthesis moea protein, domain 3"/>
    <property type="match status" value="1"/>
</dbReference>
<evidence type="ECO:0000313" key="9">
    <source>
        <dbReference type="EMBL" id="TDT92152.1"/>
    </source>
</evidence>
<comment type="similarity">
    <text evidence="3 6">Belongs to the MoeA family.</text>
</comment>
<dbReference type="Pfam" id="PF03453">
    <property type="entry name" value="MoeA_N"/>
    <property type="match status" value="1"/>
</dbReference>
<feature type="domain" description="MoaB/Mog" evidence="7">
    <location>
        <begin position="178"/>
        <end position="324"/>
    </location>
</feature>
<evidence type="ECO:0000256" key="3">
    <source>
        <dbReference type="ARBA" id="ARBA00010763"/>
    </source>
</evidence>
<dbReference type="SMART" id="SM00852">
    <property type="entry name" value="MoCF_biosynth"/>
    <property type="match status" value="1"/>
</dbReference>
<dbReference type="RefSeq" id="WP_066802451.1">
    <property type="nucleotide sequence ID" value="NZ_CP014206.1"/>
</dbReference>
<dbReference type="Pfam" id="PF12727">
    <property type="entry name" value="PBP_like"/>
    <property type="match status" value="1"/>
</dbReference>
<dbReference type="AlphaFoldDB" id="A0A126QML4"/>
<dbReference type="GO" id="GO:0061599">
    <property type="term" value="F:molybdopterin molybdotransferase activity"/>
    <property type="evidence" value="ECO:0007669"/>
    <property type="project" value="UniProtKB-UniRule"/>
</dbReference>
<organism evidence="9 11">
    <name type="scientific">Pseudodesulfovibrio indicus</name>
    <dbReference type="NCBI Taxonomy" id="1716143"/>
    <lineage>
        <taxon>Bacteria</taxon>
        <taxon>Pseudomonadati</taxon>
        <taxon>Thermodesulfobacteriota</taxon>
        <taxon>Desulfovibrionia</taxon>
        <taxon>Desulfovibrionales</taxon>
        <taxon>Desulfovibrionaceae</taxon>
    </lineage>
</organism>
<keyword evidence="6" id="KW-0500">Molybdenum</keyword>
<sequence length="653" mass="69728">MTSTRNIYLKTVPPEEAVIRAKSRLDREGLLSTETVPTHEGAGRVTAGPIYARYSSPTFHAAAMDGVAVRAESTFAAREDAPVALAHGEGFLFVNTGNPLPEGMNAVVMIENVVQKDEVTVLVDAPAFPWQHVRRIGEDIVATELLIPQNRELTPSDIGALLSAGIYEVEVREKVRTIFLPTGDEVLNFLDKPAPRAGQVIESNSQVFKAYADSWGIDASWSEPVPDNEDALRAAVIKGLESGCHMVVVGAGSSAGSKDYSKKVFSSIGEVLVHGISVMPGKPTLLAVTDERSGFPGRLLVGAPGYPVSAIVCHEKILAPVVHWLMGKSAPERPEADIVLARKTPSRPGMREALRLAAGRIGGRVVAAPLARGAGMITTMTKAQAVAYIPEDVEGVEQGETLRAELLVPKGDLDRVLVHVGSHDNTLDLLANELMGLSEPLRLVSSHAGSMGGLTALKAGSALFAGAHLFDPETGDFNFPFIDRYLAGLPVTVVNLAIRHQGLIVAKGNPLGIEGVADLTRDDVVFINRQRGAGTRILLDHHLKSASINPREVAGYENEEFTHMAVAVNVLTGAASCGLGIFAASKALDLDFVPLAHERYDLVIPDAHMDDERIRTLIEVIGKDETKTKIKAQGGYETDLTGRIMKPGMGLKG</sequence>
<dbReference type="SUPFAM" id="SSF63882">
    <property type="entry name" value="MoeA N-terminal region -like"/>
    <property type="match status" value="1"/>
</dbReference>
<dbReference type="Gene3D" id="3.90.105.10">
    <property type="entry name" value="Molybdopterin biosynthesis moea protein, domain 2"/>
    <property type="match status" value="1"/>
</dbReference>
<dbReference type="Gene3D" id="3.40.980.10">
    <property type="entry name" value="MoaB/Mog-like domain"/>
    <property type="match status" value="1"/>
</dbReference>
<dbReference type="KEGG" id="dej:AWY79_08405"/>
<keyword evidence="6" id="KW-0460">Magnesium</keyword>
<dbReference type="InterPro" id="IPR024370">
    <property type="entry name" value="PBP_domain"/>
</dbReference>
<dbReference type="InterPro" id="IPR005111">
    <property type="entry name" value="MoeA_C_domain_IV"/>
</dbReference>
<evidence type="ECO:0000256" key="1">
    <source>
        <dbReference type="ARBA" id="ARBA00002901"/>
    </source>
</evidence>
<protein>
    <recommendedName>
        <fullName evidence="6">Molybdopterin molybdenumtransferase</fullName>
        <ecNumber evidence="6">2.10.1.1</ecNumber>
    </recommendedName>
</protein>